<dbReference type="SMART" id="SM00353">
    <property type="entry name" value="HLH"/>
    <property type="match status" value="1"/>
</dbReference>
<keyword evidence="5" id="KW-0175">Coiled coil</keyword>
<sequence>MNSLEDDYLSNNAEFIPAGQQQSLSAESYSSCTTGFNYSHGNSHNLCFDRPSKLLKTKTLKHSSTTSSFPTSRILSFVNPIGSPPDSKKSHGTLKKPKKEAAAAAATAPPPPPSQGYYESQVALKASQQGSNKKVGMMGTTNPMHSQDHIIAERKRREKLCQRFIALSALLPDLKKMDKASVLGDAIKYLKQLQERVKTLEEKAKQRAVESAVIVRKSQICIDHDASSSENFIGTLPEVEASVSDRSVLVRIHCEKQHGLLEKIFGEIEKLHLIVVNSSVLEFGNHDIAITIIAQAFTLSLSHPPNMEAEFSVTANDLVKKLRFAI</sequence>
<comment type="subcellular location">
    <subcellularLocation>
        <location evidence="1">Nucleus</location>
    </subcellularLocation>
</comment>
<proteinExistence type="predicted"/>
<feature type="coiled-coil region" evidence="5">
    <location>
        <begin position="183"/>
        <end position="210"/>
    </location>
</feature>
<dbReference type="InterPro" id="IPR036638">
    <property type="entry name" value="HLH_DNA-bd_sf"/>
</dbReference>
<comment type="caution">
    <text evidence="8">The sequence shown here is derived from an EMBL/GenBank/DDBJ whole genome shotgun (WGS) entry which is preliminary data.</text>
</comment>
<dbReference type="InterPro" id="IPR011598">
    <property type="entry name" value="bHLH_dom"/>
</dbReference>
<keyword evidence="9" id="KW-1185">Reference proteome</keyword>
<dbReference type="Pfam" id="PF00010">
    <property type="entry name" value="HLH"/>
    <property type="match status" value="1"/>
</dbReference>
<evidence type="ECO:0000259" key="7">
    <source>
        <dbReference type="PROSITE" id="PS50888"/>
    </source>
</evidence>
<evidence type="ECO:0000256" key="1">
    <source>
        <dbReference type="ARBA" id="ARBA00004123"/>
    </source>
</evidence>
<gene>
    <name evidence="8" type="ORF">Nepgr_008326</name>
</gene>
<keyword evidence="4" id="KW-0539">Nucleus</keyword>
<dbReference type="SUPFAM" id="SSF47459">
    <property type="entry name" value="HLH, helix-loop-helix DNA-binding domain"/>
    <property type="match status" value="1"/>
</dbReference>
<keyword evidence="2" id="KW-0805">Transcription regulation</keyword>
<dbReference type="EMBL" id="BSYO01000006">
    <property type="protein sequence ID" value="GMH06486.1"/>
    <property type="molecule type" value="Genomic_DNA"/>
</dbReference>
<evidence type="ECO:0000313" key="8">
    <source>
        <dbReference type="EMBL" id="GMH06486.1"/>
    </source>
</evidence>
<dbReference type="PANTHER" id="PTHR45959:SF73">
    <property type="entry name" value="TRANSCRIPTION FACTOR BHLH25"/>
    <property type="match status" value="1"/>
</dbReference>
<evidence type="ECO:0000256" key="3">
    <source>
        <dbReference type="ARBA" id="ARBA00023163"/>
    </source>
</evidence>
<feature type="domain" description="BHLH" evidence="7">
    <location>
        <begin position="144"/>
        <end position="193"/>
    </location>
</feature>
<keyword evidence="3" id="KW-0804">Transcription</keyword>
<name>A0AAD3S9I8_NEPGR</name>
<dbReference type="GO" id="GO:0046983">
    <property type="term" value="F:protein dimerization activity"/>
    <property type="evidence" value="ECO:0007669"/>
    <property type="project" value="InterPro"/>
</dbReference>
<protein>
    <recommendedName>
        <fullName evidence="7">BHLH domain-containing protein</fullName>
    </recommendedName>
</protein>
<reference evidence="8" key="1">
    <citation type="submission" date="2023-05" db="EMBL/GenBank/DDBJ databases">
        <title>Nepenthes gracilis genome sequencing.</title>
        <authorList>
            <person name="Fukushima K."/>
        </authorList>
    </citation>
    <scope>NUCLEOTIDE SEQUENCE</scope>
    <source>
        <strain evidence="8">SING2019-196</strain>
    </source>
</reference>
<dbReference type="AlphaFoldDB" id="A0AAD3S9I8"/>
<evidence type="ECO:0000256" key="5">
    <source>
        <dbReference type="SAM" id="Coils"/>
    </source>
</evidence>
<evidence type="ECO:0000256" key="2">
    <source>
        <dbReference type="ARBA" id="ARBA00023015"/>
    </source>
</evidence>
<feature type="region of interest" description="Disordered" evidence="6">
    <location>
        <begin position="77"/>
        <end position="118"/>
    </location>
</feature>
<dbReference type="Gene3D" id="4.10.280.10">
    <property type="entry name" value="Helix-loop-helix DNA-binding domain"/>
    <property type="match status" value="1"/>
</dbReference>
<evidence type="ECO:0000256" key="6">
    <source>
        <dbReference type="SAM" id="MobiDB-lite"/>
    </source>
</evidence>
<accession>A0AAD3S9I8</accession>
<dbReference type="CDD" id="cd11452">
    <property type="entry name" value="bHLH_AtNAI1_like"/>
    <property type="match status" value="1"/>
</dbReference>
<organism evidence="8 9">
    <name type="scientific">Nepenthes gracilis</name>
    <name type="common">Slender pitcher plant</name>
    <dbReference type="NCBI Taxonomy" id="150966"/>
    <lineage>
        <taxon>Eukaryota</taxon>
        <taxon>Viridiplantae</taxon>
        <taxon>Streptophyta</taxon>
        <taxon>Embryophyta</taxon>
        <taxon>Tracheophyta</taxon>
        <taxon>Spermatophyta</taxon>
        <taxon>Magnoliopsida</taxon>
        <taxon>eudicotyledons</taxon>
        <taxon>Gunneridae</taxon>
        <taxon>Pentapetalae</taxon>
        <taxon>Caryophyllales</taxon>
        <taxon>Nepenthaceae</taxon>
        <taxon>Nepenthes</taxon>
    </lineage>
</organism>
<dbReference type="PANTHER" id="PTHR45959">
    <property type="entry name" value="BHLH TRANSCRIPTION FACTOR"/>
    <property type="match status" value="1"/>
</dbReference>
<dbReference type="InterPro" id="IPR052610">
    <property type="entry name" value="bHLH_transcription_regulator"/>
</dbReference>
<evidence type="ECO:0000313" key="9">
    <source>
        <dbReference type="Proteomes" id="UP001279734"/>
    </source>
</evidence>
<evidence type="ECO:0000256" key="4">
    <source>
        <dbReference type="ARBA" id="ARBA00023242"/>
    </source>
</evidence>
<dbReference type="PROSITE" id="PS50888">
    <property type="entry name" value="BHLH"/>
    <property type="match status" value="1"/>
</dbReference>
<dbReference type="Proteomes" id="UP001279734">
    <property type="component" value="Unassembled WGS sequence"/>
</dbReference>
<dbReference type="GO" id="GO:0005634">
    <property type="term" value="C:nucleus"/>
    <property type="evidence" value="ECO:0007669"/>
    <property type="project" value="UniProtKB-SubCell"/>
</dbReference>